<keyword evidence="4" id="KW-1185">Reference proteome</keyword>
<evidence type="ECO:0000313" key="2">
    <source>
        <dbReference type="EMBL" id="MSC34274.1"/>
    </source>
</evidence>
<dbReference type="Pfam" id="PF13376">
    <property type="entry name" value="OmdA"/>
    <property type="match status" value="1"/>
</dbReference>
<evidence type="ECO:0008006" key="5">
    <source>
        <dbReference type="Google" id="ProtNLM"/>
    </source>
</evidence>
<reference evidence="3 4" key="1">
    <citation type="journal article" date="2019" name="Nat. Med.">
        <title>A library of human gut bacterial isolates paired with longitudinal multiomics data enables mechanistic microbiome research.</title>
        <authorList>
            <person name="Poyet M."/>
            <person name="Groussin M."/>
            <person name="Gibbons S.M."/>
            <person name="Avila-Pacheco J."/>
            <person name="Jiang X."/>
            <person name="Kearney S.M."/>
            <person name="Perrotta A.R."/>
            <person name="Berdy B."/>
            <person name="Zhao S."/>
            <person name="Lieberman T.D."/>
            <person name="Swanson P.K."/>
            <person name="Smith M."/>
            <person name="Roesemann S."/>
            <person name="Alexander J.E."/>
            <person name="Rich S.A."/>
            <person name="Livny J."/>
            <person name="Vlamakis H."/>
            <person name="Clish C."/>
            <person name="Bullock K."/>
            <person name="Deik A."/>
            <person name="Scott J."/>
            <person name="Pierce K.A."/>
            <person name="Xavier R.J."/>
            <person name="Alm E.J."/>
        </authorList>
    </citation>
    <scope>NUCLEOTIDE SEQUENCE [LARGE SCALE GENOMIC DNA]</scope>
    <source>
        <strain evidence="1 3">BIOML-A4</strain>
        <strain evidence="2 4">BIOML-A5</strain>
    </source>
</reference>
<evidence type="ECO:0000313" key="3">
    <source>
        <dbReference type="Proteomes" id="UP000433575"/>
    </source>
</evidence>
<dbReference type="EMBL" id="WKPJ01000029">
    <property type="protein sequence ID" value="MSA90544.1"/>
    <property type="molecule type" value="Genomic_DNA"/>
</dbReference>
<gene>
    <name evidence="2" type="ORF">GKD88_14195</name>
    <name evidence="1" type="ORF">GKE08_14525</name>
</gene>
<comment type="caution">
    <text evidence="1">The sequence shown here is derived from an EMBL/GenBank/DDBJ whole genome shotgun (WGS) entry which is preliminary data.</text>
</comment>
<dbReference type="OrthoDB" id="1653288at2"/>
<sequence length="141" mass="16146">MQIEGIIHNTPQPHLELAADAALPEGPLIIMLQTQLFKQKAERKGQIWTLELPEEVCSQSELTEGKTVNLWLEPESGHSLAECPQALQEALLANRSACYFFQLLDPEQRGRIIHYAEQGVEDQRIRRIDKIVAMLYERRTL</sequence>
<evidence type="ECO:0000313" key="1">
    <source>
        <dbReference type="EMBL" id="MSA90544.1"/>
    </source>
</evidence>
<dbReference type="Proteomes" id="UP000480929">
    <property type="component" value="Unassembled WGS sequence"/>
</dbReference>
<accession>A0A6N7S9F7</accession>
<dbReference type="Proteomes" id="UP000433575">
    <property type="component" value="Unassembled WGS sequence"/>
</dbReference>
<protein>
    <recommendedName>
        <fullName evidence="5">DUF1905 domain-containing protein</fullName>
    </recommendedName>
</protein>
<dbReference type="AlphaFoldDB" id="A0A6N7S9F7"/>
<proteinExistence type="predicted"/>
<dbReference type="EMBL" id="WKPI01000031">
    <property type="protein sequence ID" value="MSC34274.1"/>
    <property type="molecule type" value="Genomic_DNA"/>
</dbReference>
<dbReference type="RefSeq" id="WP_020226077.1">
    <property type="nucleotide sequence ID" value="NZ_AP031450.1"/>
</dbReference>
<dbReference type="GeneID" id="42457860"/>
<name>A0A6N7S9F7_9FIRM</name>
<organism evidence="1 3">
    <name type="scientific">Holdemania massiliensis</name>
    <dbReference type="NCBI Taxonomy" id="1468449"/>
    <lineage>
        <taxon>Bacteria</taxon>
        <taxon>Bacillati</taxon>
        <taxon>Bacillota</taxon>
        <taxon>Erysipelotrichia</taxon>
        <taxon>Erysipelotrichales</taxon>
        <taxon>Erysipelotrichaceae</taxon>
        <taxon>Holdemania</taxon>
    </lineage>
</organism>
<evidence type="ECO:0000313" key="4">
    <source>
        <dbReference type="Proteomes" id="UP000480929"/>
    </source>
</evidence>